<feature type="modified residue" description="4-aspartylphosphate" evidence="2">
    <location>
        <position position="59"/>
    </location>
</feature>
<evidence type="ECO:0000259" key="3">
    <source>
        <dbReference type="PROSITE" id="PS50110"/>
    </source>
</evidence>
<dbReference type="InterPro" id="IPR001789">
    <property type="entry name" value="Sig_transdc_resp-reg_receiver"/>
</dbReference>
<feature type="domain" description="Response regulatory" evidence="3">
    <location>
        <begin position="12"/>
        <end position="121"/>
    </location>
</feature>
<name>S0G603_9BACT</name>
<sequence length="157" mass="17611">MINELEILENKQVLVVDDEPDILETITELLHMCRVDTAKTYDAAAARLAATTYDAAVLDIMGVDGFRLLDITRRLNLPTLMLTAHALTPENLKTALEKGADAYIPKEKMVDIGVFLADVLTARAQGRQAHTGWFTFVRPVFDRLFGPDWLKKIRKGE</sequence>
<dbReference type="PANTHER" id="PTHR44591:SF3">
    <property type="entry name" value="RESPONSE REGULATORY DOMAIN-CONTAINING PROTEIN"/>
    <property type="match status" value="1"/>
</dbReference>
<dbReference type="Pfam" id="PF00072">
    <property type="entry name" value="Response_reg"/>
    <property type="match status" value="1"/>
</dbReference>
<dbReference type="InterPro" id="IPR050595">
    <property type="entry name" value="Bact_response_regulator"/>
</dbReference>
<accession>S0G603</accession>
<dbReference type="AlphaFoldDB" id="S0G603"/>
<dbReference type="PANTHER" id="PTHR44591">
    <property type="entry name" value="STRESS RESPONSE REGULATOR PROTEIN 1"/>
    <property type="match status" value="1"/>
</dbReference>
<comment type="caution">
    <text evidence="4">The sequence shown here is derived from an EMBL/GenBank/DDBJ whole genome shotgun (WGS) entry which is preliminary data.</text>
</comment>
<dbReference type="PROSITE" id="PS50110">
    <property type="entry name" value="RESPONSE_REGULATORY"/>
    <property type="match status" value="1"/>
</dbReference>
<dbReference type="Gene3D" id="3.40.50.2300">
    <property type="match status" value="1"/>
</dbReference>
<reference evidence="4 5" key="1">
    <citation type="journal article" date="2013" name="Genome Announc.">
        <title>Draft Genome Sequence of Desulfotignum phosphitoxidans DSM 13687 Strain FiPS-3.</title>
        <authorList>
            <person name="Poehlein A."/>
            <person name="Daniel R."/>
            <person name="Simeonova D.D."/>
        </authorList>
    </citation>
    <scope>NUCLEOTIDE SEQUENCE [LARGE SCALE GENOMIC DNA]</scope>
    <source>
        <strain evidence="4 5">DSM 13687</strain>
    </source>
</reference>
<protein>
    <submittedName>
        <fullName evidence="4">Response regulator receiver domain-containing protein</fullName>
    </submittedName>
</protein>
<dbReference type="SMART" id="SM00448">
    <property type="entry name" value="REC"/>
    <property type="match status" value="1"/>
</dbReference>
<gene>
    <name evidence="4" type="ORF">Dpo_4c03030</name>
</gene>
<evidence type="ECO:0000256" key="2">
    <source>
        <dbReference type="PROSITE-ProRule" id="PRU00169"/>
    </source>
</evidence>
<keyword evidence="5" id="KW-1185">Reference proteome</keyword>
<dbReference type="SUPFAM" id="SSF52172">
    <property type="entry name" value="CheY-like"/>
    <property type="match status" value="1"/>
</dbReference>
<evidence type="ECO:0000313" key="5">
    <source>
        <dbReference type="Proteomes" id="UP000014216"/>
    </source>
</evidence>
<proteinExistence type="predicted"/>
<dbReference type="CDD" id="cd00156">
    <property type="entry name" value="REC"/>
    <property type="match status" value="1"/>
</dbReference>
<evidence type="ECO:0000313" key="4">
    <source>
        <dbReference type="EMBL" id="EMS79751.1"/>
    </source>
</evidence>
<dbReference type="RefSeq" id="WP_006966032.1">
    <property type="nucleotide sequence ID" value="NZ_APJX01000004.1"/>
</dbReference>
<dbReference type="GO" id="GO:0000160">
    <property type="term" value="P:phosphorelay signal transduction system"/>
    <property type="evidence" value="ECO:0007669"/>
    <property type="project" value="InterPro"/>
</dbReference>
<dbReference type="InterPro" id="IPR011006">
    <property type="entry name" value="CheY-like_superfamily"/>
</dbReference>
<dbReference type="Proteomes" id="UP000014216">
    <property type="component" value="Unassembled WGS sequence"/>
</dbReference>
<organism evidence="4 5">
    <name type="scientific">Desulfotignum phosphitoxidans DSM 13687</name>
    <dbReference type="NCBI Taxonomy" id="1286635"/>
    <lineage>
        <taxon>Bacteria</taxon>
        <taxon>Pseudomonadati</taxon>
        <taxon>Thermodesulfobacteriota</taxon>
        <taxon>Desulfobacteria</taxon>
        <taxon>Desulfobacterales</taxon>
        <taxon>Desulfobacteraceae</taxon>
        <taxon>Desulfotignum</taxon>
    </lineage>
</organism>
<evidence type="ECO:0000256" key="1">
    <source>
        <dbReference type="ARBA" id="ARBA00022553"/>
    </source>
</evidence>
<dbReference type="EMBL" id="APJX01000004">
    <property type="protein sequence ID" value="EMS79751.1"/>
    <property type="molecule type" value="Genomic_DNA"/>
</dbReference>
<keyword evidence="1 2" id="KW-0597">Phosphoprotein</keyword>